<evidence type="ECO:0000313" key="1">
    <source>
        <dbReference type="EMBL" id="KAH7993901.1"/>
    </source>
</evidence>
<keyword evidence="2" id="KW-1185">Reference proteome</keyword>
<proteinExistence type="predicted"/>
<dbReference type="Proteomes" id="UP000827872">
    <property type="component" value="Linkage Group LG03"/>
</dbReference>
<sequence>MTAEDICKQTNKICSKKPSRVLSNFTEHTSITSKTEILIQIWGGLRKGFLQQRASTLIKHLGEPTPPVEERYRQAHQVEKAIRYPQYNEAYHR</sequence>
<protein>
    <submittedName>
        <fullName evidence="1">Uncharacterized protein</fullName>
    </submittedName>
</protein>
<evidence type="ECO:0000313" key="2">
    <source>
        <dbReference type="Proteomes" id="UP000827872"/>
    </source>
</evidence>
<comment type="caution">
    <text evidence="1">The sequence shown here is derived from an EMBL/GenBank/DDBJ whole genome shotgun (WGS) entry which is preliminary data.</text>
</comment>
<reference evidence="1" key="1">
    <citation type="submission" date="2021-08" db="EMBL/GenBank/DDBJ databases">
        <title>The first chromosome-level gecko genome reveals the dynamic sex chromosomes of Neotropical dwarf geckos (Sphaerodactylidae: Sphaerodactylus).</title>
        <authorList>
            <person name="Pinto B.J."/>
            <person name="Keating S.E."/>
            <person name="Gamble T."/>
        </authorList>
    </citation>
    <scope>NUCLEOTIDE SEQUENCE</scope>
    <source>
        <strain evidence="1">TG3544</strain>
    </source>
</reference>
<dbReference type="EMBL" id="CM037616">
    <property type="protein sequence ID" value="KAH7993901.1"/>
    <property type="molecule type" value="Genomic_DNA"/>
</dbReference>
<name>A0ACB8EMG3_9SAUR</name>
<gene>
    <name evidence="1" type="ORF">K3G42_032619</name>
</gene>
<organism evidence="1 2">
    <name type="scientific">Sphaerodactylus townsendi</name>
    <dbReference type="NCBI Taxonomy" id="933632"/>
    <lineage>
        <taxon>Eukaryota</taxon>
        <taxon>Metazoa</taxon>
        <taxon>Chordata</taxon>
        <taxon>Craniata</taxon>
        <taxon>Vertebrata</taxon>
        <taxon>Euteleostomi</taxon>
        <taxon>Lepidosauria</taxon>
        <taxon>Squamata</taxon>
        <taxon>Bifurcata</taxon>
        <taxon>Gekkota</taxon>
        <taxon>Sphaerodactylidae</taxon>
        <taxon>Sphaerodactylus</taxon>
    </lineage>
</organism>
<accession>A0ACB8EMG3</accession>